<dbReference type="EMBL" id="CP022163">
    <property type="protein sequence ID" value="ATB29962.1"/>
    <property type="molecule type" value="Genomic_DNA"/>
</dbReference>
<proteinExistence type="predicted"/>
<dbReference type="OrthoDB" id="5518762at2"/>
<dbReference type="AlphaFoldDB" id="A0A250IFL1"/>
<gene>
    <name evidence="1" type="ORF">MEBOL_003417</name>
</gene>
<dbReference type="RefSeq" id="WP_095982833.1">
    <property type="nucleotide sequence ID" value="NZ_CP022163.1"/>
</dbReference>
<organism evidence="1 2">
    <name type="scientific">Melittangium boletus DSM 14713</name>
    <dbReference type="NCBI Taxonomy" id="1294270"/>
    <lineage>
        <taxon>Bacteria</taxon>
        <taxon>Pseudomonadati</taxon>
        <taxon>Myxococcota</taxon>
        <taxon>Myxococcia</taxon>
        <taxon>Myxococcales</taxon>
        <taxon>Cystobacterineae</taxon>
        <taxon>Archangiaceae</taxon>
        <taxon>Melittangium</taxon>
    </lineage>
</organism>
<name>A0A250IFL1_9BACT</name>
<accession>A0A250IFL1</accession>
<protein>
    <submittedName>
        <fullName evidence="1">Uncharacterized protein</fullName>
    </submittedName>
</protein>
<sequence>MAFHQSTIQEREQAQAFTVYIPAALQSELEGLRPDTRHTLVGELFRLAAQSARERGLLPRFGPVTLEFMLAGCDVTLELDAASSRLTLVALRDGWH</sequence>
<dbReference type="Proteomes" id="UP000217289">
    <property type="component" value="Chromosome"/>
</dbReference>
<reference evidence="1 2" key="1">
    <citation type="submission" date="2017-06" db="EMBL/GenBank/DDBJ databases">
        <authorList>
            <person name="Kim H.J."/>
            <person name="Triplett B.A."/>
        </authorList>
    </citation>
    <scope>NUCLEOTIDE SEQUENCE [LARGE SCALE GENOMIC DNA]</scope>
    <source>
        <strain evidence="1 2">DSM 14713</strain>
    </source>
</reference>
<keyword evidence="2" id="KW-1185">Reference proteome</keyword>
<evidence type="ECO:0000313" key="2">
    <source>
        <dbReference type="Proteomes" id="UP000217289"/>
    </source>
</evidence>
<dbReference type="KEGG" id="mbd:MEBOL_003417"/>
<evidence type="ECO:0000313" key="1">
    <source>
        <dbReference type="EMBL" id="ATB29962.1"/>
    </source>
</evidence>